<dbReference type="Proteomes" id="UP000504631">
    <property type="component" value="Unplaced"/>
</dbReference>
<dbReference type="KEGG" id="bvk:117232276"/>
<proteinExistence type="predicted"/>
<evidence type="ECO:0000313" key="1">
    <source>
        <dbReference type="Proteomes" id="UP000504631"/>
    </source>
</evidence>
<evidence type="ECO:0000313" key="2">
    <source>
        <dbReference type="RefSeq" id="XP_033347458.1"/>
    </source>
</evidence>
<dbReference type="Pfam" id="PF14924">
    <property type="entry name" value="MAP10_N"/>
    <property type="match status" value="1"/>
</dbReference>
<protein>
    <submittedName>
        <fullName evidence="2">Uncharacterized protein LOC117232276 isoform X1</fullName>
    </submittedName>
</protein>
<dbReference type="AlphaFoldDB" id="A0A6J3K2Y8"/>
<gene>
    <name evidence="2" type="primary">LOC117232276</name>
</gene>
<dbReference type="GeneID" id="117232276"/>
<name>A0A6J3K2Y8_9HYME</name>
<dbReference type="RefSeq" id="XP_033347458.1">
    <property type="nucleotide sequence ID" value="XM_033491567.1"/>
</dbReference>
<accession>A0A6J3K2Y8</accession>
<organism evidence="1 2">
    <name type="scientific">Bombus vosnesenskii</name>
    <dbReference type="NCBI Taxonomy" id="207650"/>
    <lineage>
        <taxon>Eukaryota</taxon>
        <taxon>Metazoa</taxon>
        <taxon>Ecdysozoa</taxon>
        <taxon>Arthropoda</taxon>
        <taxon>Hexapoda</taxon>
        <taxon>Insecta</taxon>
        <taxon>Pterygota</taxon>
        <taxon>Neoptera</taxon>
        <taxon>Endopterygota</taxon>
        <taxon>Hymenoptera</taxon>
        <taxon>Apocrita</taxon>
        <taxon>Aculeata</taxon>
        <taxon>Apoidea</taxon>
        <taxon>Anthophila</taxon>
        <taxon>Apidae</taxon>
        <taxon>Bombus</taxon>
        <taxon>Pyrobombus</taxon>
    </lineage>
</organism>
<reference evidence="2" key="1">
    <citation type="submission" date="2025-08" db="UniProtKB">
        <authorList>
            <consortium name="RefSeq"/>
        </authorList>
    </citation>
    <scope>IDENTIFICATION</scope>
    <source>
        <tissue evidence="2">Muscle</tissue>
    </source>
</reference>
<sequence>MKPIHVTYIFGTASTKFRYIDTIEQLYMPWSDVFDSALMKRTVIMFRMLDDEWTTLSPNRRDYRSYRGSNYENEQFYGGRSVLFSVPETMFEEKMSGVDLQLYVYKGVSKYFELEPRRNFGFALVRMDDLFNGIIKDLCERKELEGYFSAALEREPISRSTRGTFVLLDEDLQATDATIELYIRISYLGKCIITEVHSPTSIQRAFYAREETDDHYQYQFRELNTMDLESFCWGSLTIIPPLHPDNLICRCKDLVDKLVGVATQTKKARKRKRDEFDLMLRMAHVQKLLALMKEMRKNRPDVMPPAETKRVCPPSPSPCICPTMCPPVCVYTMPSVCSTPCQQTTVYCLP</sequence>
<keyword evidence="1" id="KW-1185">Reference proteome</keyword>